<gene>
    <name evidence="1" type="ORF">PCOR1329_LOCUS83415</name>
</gene>
<accession>A0ABN9YC63</accession>
<name>A0ABN9YC63_9DINO</name>
<dbReference type="Proteomes" id="UP001189429">
    <property type="component" value="Unassembled WGS sequence"/>
</dbReference>
<reference evidence="1" key="1">
    <citation type="submission" date="2023-10" db="EMBL/GenBank/DDBJ databases">
        <authorList>
            <person name="Chen Y."/>
            <person name="Shah S."/>
            <person name="Dougan E. K."/>
            <person name="Thang M."/>
            <person name="Chan C."/>
        </authorList>
    </citation>
    <scope>NUCLEOTIDE SEQUENCE [LARGE SCALE GENOMIC DNA]</scope>
</reference>
<protein>
    <submittedName>
        <fullName evidence="1">Uncharacterized protein</fullName>
    </submittedName>
</protein>
<comment type="caution">
    <text evidence="1">The sequence shown here is derived from an EMBL/GenBank/DDBJ whole genome shotgun (WGS) entry which is preliminary data.</text>
</comment>
<dbReference type="EMBL" id="CAUYUJ010022082">
    <property type="protein sequence ID" value="CAK0908820.1"/>
    <property type="molecule type" value="Genomic_DNA"/>
</dbReference>
<sequence length="85" mass="9593">MALEVPPVPISQLDEHGEYRYVTSVYMSGTDVLSKPVDEPVEVKKAKKKKAKGEVKLPDPLQQFVFVGLREGKTVMFVDVSWEDQ</sequence>
<feature type="non-terminal residue" evidence="1">
    <location>
        <position position="85"/>
    </location>
</feature>
<evidence type="ECO:0000313" key="1">
    <source>
        <dbReference type="EMBL" id="CAK0908820.1"/>
    </source>
</evidence>
<organism evidence="1 2">
    <name type="scientific">Prorocentrum cordatum</name>
    <dbReference type="NCBI Taxonomy" id="2364126"/>
    <lineage>
        <taxon>Eukaryota</taxon>
        <taxon>Sar</taxon>
        <taxon>Alveolata</taxon>
        <taxon>Dinophyceae</taxon>
        <taxon>Prorocentrales</taxon>
        <taxon>Prorocentraceae</taxon>
        <taxon>Prorocentrum</taxon>
    </lineage>
</organism>
<evidence type="ECO:0000313" key="2">
    <source>
        <dbReference type="Proteomes" id="UP001189429"/>
    </source>
</evidence>
<proteinExistence type="predicted"/>
<keyword evidence="2" id="KW-1185">Reference proteome</keyword>